<proteinExistence type="inferred from homology"/>
<comment type="similarity">
    <text evidence="2">Belongs to the RbfA family.</text>
</comment>
<dbReference type="InterPro" id="IPR023799">
    <property type="entry name" value="RbfA_dom_sf"/>
</dbReference>
<keyword evidence="1 2" id="KW-0690">Ribosome biogenesis</keyword>
<accession>A0A9X1B966</accession>
<dbReference type="EMBL" id="NRSD01000007">
    <property type="protein sequence ID" value="MBK1644750.1"/>
    <property type="molecule type" value="Genomic_DNA"/>
</dbReference>
<dbReference type="PANTHER" id="PTHR33515">
    <property type="entry name" value="RIBOSOME-BINDING FACTOR A, CHLOROPLASTIC-RELATED"/>
    <property type="match status" value="1"/>
</dbReference>
<dbReference type="RefSeq" id="WP_200387559.1">
    <property type="nucleotide sequence ID" value="NZ_NRSD01000007.1"/>
</dbReference>
<dbReference type="InterPro" id="IPR020053">
    <property type="entry name" value="Ribosome-bd_factorA_CS"/>
</dbReference>
<keyword evidence="4" id="KW-1185">Reference proteome</keyword>
<protein>
    <recommendedName>
        <fullName evidence="2">Ribosome-binding factor A</fullName>
    </recommendedName>
</protein>
<dbReference type="Proteomes" id="UP001138802">
    <property type="component" value="Unassembled WGS sequence"/>
</dbReference>
<reference evidence="3 4" key="1">
    <citation type="journal article" date="2020" name="Microorganisms">
        <title>Osmotic Adaptation and Compatible Solute Biosynthesis of Phototrophic Bacteria as Revealed from Genome Analyses.</title>
        <authorList>
            <person name="Imhoff J.F."/>
            <person name="Rahn T."/>
            <person name="Kunzel S."/>
            <person name="Keller A."/>
            <person name="Neulinger S.C."/>
        </authorList>
    </citation>
    <scope>NUCLEOTIDE SEQUENCE [LARGE SCALE GENOMIC DNA]</scope>
    <source>
        <strain evidence="3 4">DSM 21303</strain>
    </source>
</reference>
<dbReference type="SUPFAM" id="SSF89919">
    <property type="entry name" value="Ribosome-binding factor A, RbfA"/>
    <property type="match status" value="1"/>
</dbReference>
<comment type="caution">
    <text evidence="3">The sequence shown here is derived from an EMBL/GenBank/DDBJ whole genome shotgun (WGS) entry which is preliminary data.</text>
</comment>
<evidence type="ECO:0000313" key="3">
    <source>
        <dbReference type="EMBL" id="MBK1644750.1"/>
    </source>
</evidence>
<dbReference type="Gene3D" id="3.30.300.20">
    <property type="match status" value="1"/>
</dbReference>
<dbReference type="HAMAP" id="MF_00003">
    <property type="entry name" value="RbfA"/>
    <property type="match status" value="1"/>
</dbReference>
<dbReference type="PROSITE" id="PS01319">
    <property type="entry name" value="RBFA"/>
    <property type="match status" value="1"/>
</dbReference>
<name>A0A9X1B966_9GAMM</name>
<dbReference type="GO" id="GO:0005829">
    <property type="term" value="C:cytosol"/>
    <property type="evidence" value="ECO:0007669"/>
    <property type="project" value="TreeGrafter"/>
</dbReference>
<dbReference type="InterPro" id="IPR000238">
    <property type="entry name" value="RbfA"/>
</dbReference>
<dbReference type="Pfam" id="PF02033">
    <property type="entry name" value="RBFA"/>
    <property type="match status" value="1"/>
</dbReference>
<dbReference type="PANTHER" id="PTHR33515:SF1">
    <property type="entry name" value="RIBOSOME-BINDING FACTOR A, CHLOROPLASTIC-RELATED"/>
    <property type="match status" value="1"/>
</dbReference>
<evidence type="ECO:0000313" key="4">
    <source>
        <dbReference type="Proteomes" id="UP001138802"/>
    </source>
</evidence>
<evidence type="ECO:0000256" key="2">
    <source>
        <dbReference type="HAMAP-Rule" id="MF_00003"/>
    </source>
</evidence>
<dbReference type="GO" id="GO:0030490">
    <property type="term" value="P:maturation of SSU-rRNA"/>
    <property type="evidence" value="ECO:0007669"/>
    <property type="project" value="UniProtKB-UniRule"/>
</dbReference>
<comment type="function">
    <text evidence="2">One of several proteins that assist in the late maturation steps of the functional core of the 30S ribosomal subunit. Associates with free 30S ribosomal subunits (but not with 30S subunits that are part of 70S ribosomes or polysomes). Required for efficient processing of 16S rRNA. May interact with the 5'-terminal helix region of 16S rRNA.</text>
</comment>
<dbReference type="AlphaFoldDB" id="A0A9X1B966"/>
<comment type="subcellular location">
    <subcellularLocation>
        <location evidence="2">Cytoplasm</location>
    </subcellularLocation>
</comment>
<dbReference type="InterPro" id="IPR015946">
    <property type="entry name" value="KH_dom-like_a/b"/>
</dbReference>
<dbReference type="GO" id="GO:0043024">
    <property type="term" value="F:ribosomal small subunit binding"/>
    <property type="evidence" value="ECO:0007669"/>
    <property type="project" value="TreeGrafter"/>
</dbReference>
<sequence>MKDFDRTERIGAELKRVLATLVRDEVKDPRLANITVHEIRVTRDLAHAKVFFTCFPVDEDPALQARLLNGRLAGFLRHALAQRVRLRTIPQLHFVFDESIGHGERLAALIEAAVKQDDESNQQRNDWELQVDGTPT</sequence>
<dbReference type="NCBIfam" id="TIGR00082">
    <property type="entry name" value="rbfA"/>
    <property type="match status" value="1"/>
</dbReference>
<gene>
    <name evidence="2" type="primary">rbfA</name>
    <name evidence="3" type="ORF">CKO25_08830</name>
</gene>
<evidence type="ECO:0000256" key="1">
    <source>
        <dbReference type="ARBA" id="ARBA00022517"/>
    </source>
</evidence>
<organism evidence="3 4">
    <name type="scientific">Thiocapsa imhoffii</name>
    <dbReference type="NCBI Taxonomy" id="382777"/>
    <lineage>
        <taxon>Bacteria</taxon>
        <taxon>Pseudomonadati</taxon>
        <taxon>Pseudomonadota</taxon>
        <taxon>Gammaproteobacteria</taxon>
        <taxon>Chromatiales</taxon>
        <taxon>Chromatiaceae</taxon>
        <taxon>Thiocapsa</taxon>
    </lineage>
</organism>
<keyword evidence="2" id="KW-0963">Cytoplasm</keyword>
<comment type="subunit">
    <text evidence="2">Monomer. Binds 30S ribosomal subunits, but not 50S ribosomal subunits or 70S ribosomes.</text>
</comment>